<dbReference type="Gene3D" id="3.40.50.2000">
    <property type="entry name" value="Glycogen Phosphorylase B"/>
    <property type="match status" value="2"/>
</dbReference>
<sequence length="403" mass="43647">MKLVEQHSLSARGAVQEAPRMHILILASYAPSLLNFRGPLIRDMLAAKHRVSVGAPDISTELRRQLVELGAEVHDTPMERNGTGMLADLRYCKGLRRLIGSVRPDVVLTYTIKPNIWGAFAAHSVGVASVAMVTGLGYAFTDTGVAPSPTQRVTGLIARRLYRAATSRNRRVLFQNPDDKADFIRAGCLADPSKVGMINGSGVDTEHYARQPLPSDPVVLMIARLLGNKGVRDYAEAALRLRKSHPQARFQLVGPFDGGPDAIAEGEVAAWTAQGLEYLGAAEDVRPHIAQARIYVLPSYREGTPRSVLEAMAMGRPVVTTNAPGCRETVEDGVNGRLVPVRDPSALTEAIAYLLDHPAEAEAMGEAGFQLVARKYDVRQVNRAIMELMGLPPAPPHTATFMP</sequence>
<dbReference type="PANTHER" id="PTHR12526:SF638">
    <property type="entry name" value="SPORE COAT PROTEIN SA"/>
    <property type="match status" value="1"/>
</dbReference>
<feature type="domain" description="Glycosyltransferase subfamily 4-like N-terminal" evidence="1">
    <location>
        <begin position="40"/>
        <end position="194"/>
    </location>
</feature>
<reference evidence="2" key="2">
    <citation type="submission" date="2020-09" db="EMBL/GenBank/DDBJ databases">
        <authorList>
            <person name="Sun Q."/>
            <person name="Kim S."/>
        </authorList>
    </citation>
    <scope>NUCLEOTIDE SEQUENCE</scope>
    <source>
        <strain evidence="2">KCTC 42249</strain>
    </source>
</reference>
<protein>
    <submittedName>
        <fullName evidence="2">Glycosyl transferase</fullName>
    </submittedName>
</protein>
<dbReference type="GO" id="GO:0016757">
    <property type="term" value="F:glycosyltransferase activity"/>
    <property type="evidence" value="ECO:0007669"/>
    <property type="project" value="TreeGrafter"/>
</dbReference>
<dbReference type="RefSeq" id="WP_210312935.1">
    <property type="nucleotide sequence ID" value="NZ_BMZQ01000001.1"/>
</dbReference>
<keyword evidence="2" id="KW-0808">Transferase</keyword>
<organism evidence="2 3">
    <name type="scientific">Tianweitania populi</name>
    <dbReference type="NCBI Taxonomy" id="1607949"/>
    <lineage>
        <taxon>Bacteria</taxon>
        <taxon>Pseudomonadati</taxon>
        <taxon>Pseudomonadota</taxon>
        <taxon>Alphaproteobacteria</taxon>
        <taxon>Hyphomicrobiales</taxon>
        <taxon>Phyllobacteriaceae</taxon>
        <taxon>Tianweitania</taxon>
    </lineage>
</organism>
<gene>
    <name evidence="2" type="ORF">GCM10016234_01880</name>
</gene>
<dbReference type="EMBL" id="BMZQ01000001">
    <property type="protein sequence ID" value="GHD05611.1"/>
    <property type="molecule type" value="Genomic_DNA"/>
</dbReference>
<dbReference type="Proteomes" id="UP000630142">
    <property type="component" value="Unassembled WGS sequence"/>
</dbReference>
<keyword evidence="3" id="KW-1185">Reference proteome</keyword>
<evidence type="ECO:0000259" key="1">
    <source>
        <dbReference type="Pfam" id="PF13579"/>
    </source>
</evidence>
<dbReference type="AlphaFoldDB" id="A0A8J3GIP8"/>
<proteinExistence type="predicted"/>
<dbReference type="SUPFAM" id="SSF53756">
    <property type="entry name" value="UDP-Glycosyltransferase/glycogen phosphorylase"/>
    <property type="match status" value="1"/>
</dbReference>
<reference evidence="2" key="1">
    <citation type="journal article" date="2014" name="Int. J. Syst. Evol. Microbiol.">
        <title>Complete genome sequence of Corynebacterium casei LMG S-19264T (=DSM 44701T), isolated from a smear-ripened cheese.</title>
        <authorList>
            <consortium name="US DOE Joint Genome Institute (JGI-PGF)"/>
            <person name="Walter F."/>
            <person name="Albersmeier A."/>
            <person name="Kalinowski J."/>
            <person name="Ruckert C."/>
        </authorList>
    </citation>
    <scope>NUCLEOTIDE SEQUENCE</scope>
    <source>
        <strain evidence="2">KCTC 42249</strain>
    </source>
</reference>
<evidence type="ECO:0000313" key="2">
    <source>
        <dbReference type="EMBL" id="GHD05611.1"/>
    </source>
</evidence>
<dbReference type="CDD" id="cd03808">
    <property type="entry name" value="GT4_CapM-like"/>
    <property type="match status" value="1"/>
</dbReference>
<evidence type="ECO:0000313" key="3">
    <source>
        <dbReference type="Proteomes" id="UP000630142"/>
    </source>
</evidence>
<dbReference type="Pfam" id="PF13579">
    <property type="entry name" value="Glyco_trans_4_4"/>
    <property type="match status" value="1"/>
</dbReference>
<dbReference type="PANTHER" id="PTHR12526">
    <property type="entry name" value="GLYCOSYLTRANSFERASE"/>
    <property type="match status" value="1"/>
</dbReference>
<name>A0A8J3GIP8_9HYPH</name>
<comment type="caution">
    <text evidence="2">The sequence shown here is derived from an EMBL/GenBank/DDBJ whole genome shotgun (WGS) entry which is preliminary data.</text>
</comment>
<dbReference type="InterPro" id="IPR028098">
    <property type="entry name" value="Glyco_trans_4-like_N"/>
</dbReference>
<accession>A0A8J3GIP8</accession>
<dbReference type="Pfam" id="PF13692">
    <property type="entry name" value="Glyco_trans_1_4"/>
    <property type="match status" value="1"/>
</dbReference>